<evidence type="ECO:0000259" key="6">
    <source>
        <dbReference type="Pfam" id="PF00174"/>
    </source>
</evidence>
<dbReference type="SUPFAM" id="SSF81296">
    <property type="entry name" value="E set domains"/>
    <property type="match status" value="1"/>
</dbReference>
<evidence type="ECO:0000313" key="9">
    <source>
        <dbReference type="Proteomes" id="UP001595979"/>
    </source>
</evidence>
<dbReference type="Gene3D" id="3.90.420.10">
    <property type="entry name" value="Oxidoreductase, molybdopterin-binding domain"/>
    <property type="match status" value="1"/>
</dbReference>
<feature type="signal peptide" evidence="5">
    <location>
        <begin position="1"/>
        <end position="25"/>
    </location>
</feature>
<dbReference type="RefSeq" id="WP_014682944.1">
    <property type="nucleotide sequence ID" value="NZ_JBHSOH010000017.1"/>
</dbReference>
<keyword evidence="2" id="KW-0500">Molybdenum</keyword>
<dbReference type="SUPFAM" id="SSF56524">
    <property type="entry name" value="Oxidoreductase molybdopterin-binding domain"/>
    <property type="match status" value="1"/>
</dbReference>
<evidence type="ECO:0000256" key="2">
    <source>
        <dbReference type="ARBA" id="ARBA00022505"/>
    </source>
</evidence>
<dbReference type="InterPro" id="IPR014756">
    <property type="entry name" value="Ig_E-set"/>
</dbReference>
<accession>A0ABW1DKL9</accession>
<dbReference type="InterPro" id="IPR036374">
    <property type="entry name" value="OxRdtase_Mopterin-bd_sf"/>
</dbReference>
<keyword evidence="4" id="KW-0560">Oxidoreductase</keyword>
<comment type="cofactor">
    <cofactor evidence="1">
        <name>Mo-molybdopterin</name>
        <dbReference type="ChEBI" id="CHEBI:71302"/>
    </cofactor>
</comment>
<evidence type="ECO:0000256" key="5">
    <source>
        <dbReference type="SAM" id="SignalP"/>
    </source>
</evidence>
<feature type="chain" id="PRO_5045810631" evidence="5">
    <location>
        <begin position="26"/>
        <end position="431"/>
    </location>
</feature>
<dbReference type="Pfam" id="PF00174">
    <property type="entry name" value="Oxidored_molyb"/>
    <property type="match status" value="1"/>
</dbReference>
<dbReference type="PANTHER" id="PTHR19372">
    <property type="entry name" value="SULFITE REDUCTASE"/>
    <property type="match status" value="1"/>
</dbReference>
<name>A0ABW1DKL9_9DEIO</name>
<dbReference type="InterPro" id="IPR000572">
    <property type="entry name" value="OxRdtase_Mopterin-bd_dom"/>
</dbReference>
<gene>
    <name evidence="8" type="ORF">ACFPQ6_13265</name>
</gene>
<sequence length="431" mass="46268">MSDSSSPLTRRAALSLLGATGVALALGRAAQAQEMPTSAPGQGTAPSFSGPGPLDTWNGLGPLIALPQKVPLIRLVDRPLLYETPRAYFQSPLTPASAFFVRSNLAIFPTDIDLNTWRLKIEGNVRTPQAFSLAQLTGEFEAVSVNAVMQCTGNSRSRFQPRRPGGQWGNGAMGCATWTGVRLRDLLQKAGVKSGSVQVQFQGLDQGPGAPGSGGAEYKKSLNLSDAVLDECIVAYAMNGQPLPLVNGFPVRLVVPGYFATYWMKTLSFIRILTKPDDNFWMVTAYQQPDNLKGTTTPEAVKAKKVKFRPVGSMPVRSFIVTPDDTVKAPAGLPLNIQGLALSGRGAVTKVEVSTDGGKTWKAARLGENLGKYAFRPWTFAWTPPKPGRYTLAVRATDASGAVQTDQPIWNPSGYLWNTIERQTLTVGQSG</sequence>
<dbReference type="PRINTS" id="PR00407">
    <property type="entry name" value="EUMOPTERIN"/>
</dbReference>
<reference evidence="9" key="1">
    <citation type="journal article" date="2019" name="Int. J. Syst. Evol. Microbiol.">
        <title>The Global Catalogue of Microorganisms (GCM) 10K type strain sequencing project: providing services to taxonomists for standard genome sequencing and annotation.</title>
        <authorList>
            <consortium name="The Broad Institute Genomics Platform"/>
            <consortium name="The Broad Institute Genome Sequencing Center for Infectious Disease"/>
            <person name="Wu L."/>
            <person name="Ma J."/>
        </authorList>
    </citation>
    <scope>NUCLEOTIDE SEQUENCE [LARGE SCALE GENOMIC DNA]</scope>
    <source>
        <strain evidence="9">CGMCC 1.15053</strain>
    </source>
</reference>
<evidence type="ECO:0000259" key="7">
    <source>
        <dbReference type="Pfam" id="PF03404"/>
    </source>
</evidence>
<evidence type="ECO:0000256" key="1">
    <source>
        <dbReference type="ARBA" id="ARBA00001924"/>
    </source>
</evidence>
<dbReference type="Proteomes" id="UP001595979">
    <property type="component" value="Unassembled WGS sequence"/>
</dbReference>
<dbReference type="EMBL" id="JBHSOH010000017">
    <property type="protein sequence ID" value="MFC5849278.1"/>
    <property type="molecule type" value="Genomic_DNA"/>
</dbReference>
<dbReference type="PROSITE" id="PS51318">
    <property type="entry name" value="TAT"/>
    <property type="match status" value="1"/>
</dbReference>
<evidence type="ECO:0000256" key="4">
    <source>
        <dbReference type="ARBA" id="ARBA00023002"/>
    </source>
</evidence>
<keyword evidence="3" id="KW-0479">Metal-binding</keyword>
<feature type="domain" description="Oxidoreductase molybdopterin-binding" evidence="6">
    <location>
        <begin position="109"/>
        <end position="281"/>
    </location>
</feature>
<dbReference type="Pfam" id="PF03404">
    <property type="entry name" value="Mo-co_dimer"/>
    <property type="match status" value="1"/>
</dbReference>
<dbReference type="InterPro" id="IPR008335">
    <property type="entry name" value="Mopterin_OxRdtase_euk"/>
</dbReference>
<dbReference type="InterPro" id="IPR005066">
    <property type="entry name" value="MoCF_OxRdtse_dimer"/>
</dbReference>
<dbReference type="Gene3D" id="2.60.40.650">
    <property type="match status" value="1"/>
</dbReference>
<dbReference type="InterPro" id="IPR006311">
    <property type="entry name" value="TAT_signal"/>
</dbReference>
<organism evidence="8 9">
    <name type="scientific">Deinococcus petrolearius</name>
    <dbReference type="NCBI Taxonomy" id="1751295"/>
    <lineage>
        <taxon>Bacteria</taxon>
        <taxon>Thermotogati</taxon>
        <taxon>Deinococcota</taxon>
        <taxon>Deinococci</taxon>
        <taxon>Deinococcales</taxon>
        <taxon>Deinococcaceae</taxon>
        <taxon>Deinococcus</taxon>
    </lineage>
</organism>
<protein>
    <submittedName>
        <fullName evidence="8">Molybdopterin-dependent oxidoreductase</fullName>
    </submittedName>
</protein>
<dbReference type="PANTHER" id="PTHR19372:SF7">
    <property type="entry name" value="SULFITE OXIDASE, MITOCHONDRIAL"/>
    <property type="match status" value="1"/>
</dbReference>
<keyword evidence="9" id="KW-1185">Reference proteome</keyword>
<evidence type="ECO:0000256" key="3">
    <source>
        <dbReference type="ARBA" id="ARBA00022723"/>
    </source>
</evidence>
<proteinExistence type="predicted"/>
<feature type="domain" description="Moybdenum cofactor oxidoreductase dimerisation" evidence="7">
    <location>
        <begin position="313"/>
        <end position="419"/>
    </location>
</feature>
<keyword evidence="5" id="KW-0732">Signal</keyword>
<comment type="caution">
    <text evidence="8">The sequence shown here is derived from an EMBL/GenBank/DDBJ whole genome shotgun (WGS) entry which is preliminary data.</text>
</comment>
<evidence type="ECO:0000313" key="8">
    <source>
        <dbReference type="EMBL" id="MFC5849278.1"/>
    </source>
</evidence>